<sequence length="68" mass="7535">MGLRGCCVPSTVAAVPLPVPTQIVVYRAWRTPEMTETTLRKLHYSSTCPVAGARVKSKLYGIKFLKKK</sequence>
<reference evidence="2" key="1">
    <citation type="submission" date="2013-01" db="EMBL/GenBank/DDBJ databases">
        <title>Draft Genome Sequence of a Mulberry Tree, Morus notabilis C.K. Schneid.</title>
        <authorList>
            <person name="He N."/>
            <person name="Zhao S."/>
        </authorList>
    </citation>
    <scope>NUCLEOTIDE SEQUENCE</scope>
</reference>
<accession>W9RKA2</accession>
<evidence type="ECO:0000313" key="2">
    <source>
        <dbReference type="Proteomes" id="UP000030645"/>
    </source>
</evidence>
<dbReference type="AlphaFoldDB" id="W9RKA2"/>
<proteinExistence type="predicted"/>
<protein>
    <submittedName>
        <fullName evidence="1">Uncharacterized protein</fullName>
    </submittedName>
</protein>
<organism evidence="1 2">
    <name type="scientific">Morus notabilis</name>
    <dbReference type="NCBI Taxonomy" id="981085"/>
    <lineage>
        <taxon>Eukaryota</taxon>
        <taxon>Viridiplantae</taxon>
        <taxon>Streptophyta</taxon>
        <taxon>Embryophyta</taxon>
        <taxon>Tracheophyta</taxon>
        <taxon>Spermatophyta</taxon>
        <taxon>Magnoliopsida</taxon>
        <taxon>eudicotyledons</taxon>
        <taxon>Gunneridae</taxon>
        <taxon>Pentapetalae</taxon>
        <taxon>rosids</taxon>
        <taxon>fabids</taxon>
        <taxon>Rosales</taxon>
        <taxon>Moraceae</taxon>
        <taxon>Moreae</taxon>
        <taxon>Morus</taxon>
    </lineage>
</organism>
<evidence type="ECO:0000313" key="1">
    <source>
        <dbReference type="EMBL" id="EXB81891.1"/>
    </source>
</evidence>
<keyword evidence="2" id="KW-1185">Reference proteome</keyword>
<name>W9RKA2_9ROSA</name>
<gene>
    <name evidence="1" type="ORF">L484_015367</name>
</gene>
<dbReference type="Proteomes" id="UP000030645">
    <property type="component" value="Unassembled WGS sequence"/>
</dbReference>
<dbReference type="EMBL" id="KE344854">
    <property type="protein sequence ID" value="EXB81891.1"/>
    <property type="molecule type" value="Genomic_DNA"/>
</dbReference>